<feature type="signal peptide" evidence="1">
    <location>
        <begin position="1"/>
        <end position="22"/>
    </location>
</feature>
<dbReference type="InterPro" id="IPR002125">
    <property type="entry name" value="CMP_dCMP_dom"/>
</dbReference>
<dbReference type="Gene3D" id="3.40.140.10">
    <property type="entry name" value="Cytidine Deaminase, domain 2"/>
    <property type="match status" value="1"/>
</dbReference>
<dbReference type="CDD" id="cd01285">
    <property type="entry name" value="nucleoside_deaminase"/>
    <property type="match status" value="1"/>
</dbReference>
<evidence type="ECO:0000313" key="4">
    <source>
        <dbReference type="Proteomes" id="UP000799437"/>
    </source>
</evidence>
<dbReference type="RefSeq" id="XP_033600769.1">
    <property type="nucleotide sequence ID" value="XM_033746906.1"/>
</dbReference>
<dbReference type="Pfam" id="PF00383">
    <property type="entry name" value="dCMP_cyt_deam_1"/>
    <property type="match status" value="1"/>
</dbReference>
<dbReference type="PANTHER" id="PTHR11079:SF203">
    <property type="entry name" value="CMP_DCMP-TYPE DEAMINASE DOMAIN-CONTAINING PROTEIN"/>
    <property type="match status" value="1"/>
</dbReference>
<evidence type="ECO:0000259" key="2">
    <source>
        <dbReference type="PROSITE" id="PS51747"/>
    </source>
</evidence>
<reference evidence="3" key="1">
    <citation type="journal article" date="2020" name="Stud. Mycol.">
        <title>101 Dothideomycetes genomes: a test case for predicting lifestyles and emergence of pathogens.</title>
        <authorList>
            <person name="Haridas S."/>
            <person name="Albert R."/>
            <person name="Binder M."/>
            <person name="Bloem J."/>
            <person name="Labutti K."/>
            <person name="Salamov A."/>
            <person name="Andreopoulos B."/>
            <person name="Baker S."/>
            <person name="Barry K."/>
            <person name="Bills G."/>
            <person name="Bluhm B."/>
            <person name="Cannon C."/>
            <person name="Castanera R."/>
            <person name="Culley D."/>
            <person name="Daum C."/>
            <person name="Ezra D."/>
            <person name="Gonzalez J."/>
            <person name="Henrissat B."/>
            <person name="Kuo A."/>
            <person name="Liang C."/>
            <person name="Lipzen A."/>
            <person name="Lutzoni F."/>
            <person name="Magnuson J."/>
            <person name="Mondo S."/>
            <person name="Nolan M."/>
            <person name="Ohm R."/>
            <person name="Pangilinan J."/>
            <person name="Park H.-J."/>
            <person name="Ramirez L."/>
            <person name="Alfaro M."/>
            <person name="Sun H."/>
            <person name="Tritt A."/>
            <person name="Yoshinaga Y."/>
            <person name="Zwiers L.-H."/>
            <person name="Turgeon B."/>
            <person name="Goodwin S."/>
            <person name="Spatafora J."/>
            <person name="Crous P."/>
            <person name="Grigoriev I."/>
        </authorList>
    </citation>
    <scope>NUCLEOTIDE SEQUENCE</scope>
    <source>
        <strain evidence="3">CBS 121739</strain>
    </source>
</reference>
<sequence>MVLILIFKVIATLLVFVDTVDAHWNFDITSSPTRAINNVSHVTRAFWMRRANAALLDVSRSPCPFLPFGSVVVNHTSGEGIGEEVCIGANSGSKTGNPILHGEIAAIINCTTVLTDPNGRYRLSPKEALEAFPKLSFYTNAESCPMCASAIRWSGFREYIYGTSIDALIVEGWGQIRVPSIDIFRESFDFPYQSRLLGGLLANETDPLFQWQFNPDAACPLGCQRDKGGCEPSNG</sequence>
<dbReference type="InterPro" id="IPR016193">
    <property type="entry name" value="Cytidine_deaminase-like"/>
</dbReference>
<keyword evidence="4" id="KW-1185">Reference proteome</keyword>
<proteinExistence type="predicted"/>
<organism evidence="3 4">
    <name type="scientific">Pseudovirgaria hyperparasitica</name>
    <dbReference type="NCBI Taxonomy" id="470096"/>
    <lineage>
        <taxon>Eukaryota</taxon>
        <taxon>Fungi</taxon>
        <taxon>Dikarya</taxon>
        <taxon>Ascomycota</taxon>
        <taxon>Pezizomycotina</taxon>
        <taxon>Dothideomycetes</taxon>
        <taxon>Dothideomycetes incertae sedis</taxon>
        <taxon>Acrospermales</taxon>
        <taxon>Acrospermaceae</taxon>
        <taxon>Pseudovirgaria</taxon>
    </lineage>
</organism>
<name>A0A6A6W5W3_9PEZI</name>
<feature type="domain" description="CMP/dCMP-type deaminase" evidence="2">
    <location>
        <begin position="43"/>
        <end position="176"/>
    </location>
</feature>
<dbReference type="GO" id="GO:0052717">
    <property type="term" value="F:tRNA-specific adenosine-34 deaminase activity"/>
    <property type="evidence" value="ECO:0007669"/>
    <property type="project" value="TreeGrafter"/>
</dbReference>
<feature type="chain" id="PRO_5025354674" evidence="1">
    <location>
        <begin position="23"/>
        <end position="235"/>
    </location>
</feature>
<accession>A0A6A6W5W3</accession>
<keyword evidence="1" id="KW-0732">Signal</keyword>
<dbReference type="PANTHER" id="PTHR11079">
    <property type="entry name" value="CYTOSINE DEAMINASE FAMILY MEMBER"/>
    <property type="match status" value="1"/>
</dbReference>
<gene>
    <name evidence="3" type="ORF">EJ05DRAFT_499845</name>
</gene>
<dbReference type="EMBL" id="ML996571">
    <property type="protein sequence ID" value="KAF2758318.1"/>
    <property type="molecule type" value="Genomic_DNA"/>
</dbReference>
<dbReference type="GeneID" id="54487960"/>
<dbReference type="SUPFAM" id="SSF53927">
    <property type="entry name" value="Cytidine deaminase-like"/>
    <property type="match status" value="1"/>
</dbReference>
<dbReference type="Proteomes" id="UP000799437">
    <property type="component" value="Unassembled WGS sequence"/>
</dbReference>
<dbReference type="OrthoDB" id="408702at2759"/>
<protein>
    <submittedName>
        <fullName evidence="3">Guanine deaminase</fullName>
    </submittedName>
</protein>
<dbReference type="GO" id="GO:0002100">
    <property type="term" value="P:tRNA wobble adenosine to inosine editing"/>
    <property type="evidence" value="ECO:0007669"/>
    <property type="project" value="TreeGrafter"/>
</dbReference>
<dbReference type="AlphaFoldDB" id="A0A6A6W5W3"/>
<evidence type="ECO:0000313" key="3">
    <source>
        <dbReference type="EMBL" id="KAF2758318.1"/>
    </source>
</evidence>
<evidence type="ECO:0000256" key="1">
    <source>
        <dbReference type="SAM" id="SignalP"/>
    </source>
</evidence>
<dbReference type="PROSITE" id="PS51747">
    <property type="entry name" value="CYT_DCMP_DEAMINASES_2"/>
    <property type="match status" value="1"/>
</dbReference>